<keyword evidence="1" id="KW-0597">Phosphoprotein</keyword>
<dbReference type="NCBIfam" id="NF009971">
    <property type="entry name" value="PRK13435.1-2"/>
    <property type="match status" value="1"/>
</dbReference>
<dbReference type="GO" id="GO:0000160">
    <property type="term" value="P:phosphorelay signal transduction system"/>
    <property type="evidence" value="ECO:0007669"/>
    <property type="project" value="InterPro"/>
</dbReference>
<dbReference type="OrthoDB" id="7060229at2"/>
<dbReference type="SUPFAM" id="SSF52172">
    <property type="entry name" value="CheY-like"/>
    <property type="match status" value="1"/>
</dbReference>
<dbReference type="PROSITE" id="PS50110">
    <property type="entry name" value="RESPONSE_REGULATORY"/>
    <property type="match status" value="1"/>
</dbReference>
<sequence>MKVMIVEDEMLLAMELQWEIEAAGHTVVGQAASGAQALELLETSPPEFAFVDIQLQDGPRGIDFGRALAERSIPYVFVSGNIKKLPPDFAGAIGAIEKPYTMNGISNALEYLSAVIAGDEDRSPPASLVLAEDTLQINPSKSVQ</sequence>
<comment type="caution">
    <text evidence="3">The sequence shown here is derived from an EMBL/GenBank/DDBJ whole genome shotgun (WGS) entry which is preliminary data.</text>
</comment>
<dbReference type="SMART" id="SM00448">
    <property type="entry name" value="REC"/>
    <property type="match status" value="1"/>
</dbReference>
<reference evidence="3 4" key="1">
    <citation type="submission" date="2018-06" db="EMBL/GenBank/DDBJ databases">
        <title>Whole Genome Sequence of an efficient microsymbiont, Rhizobium tropici.</title>
        <authorList>
            <person name="Srinivasan R."/>
            <person name="Singh H.V."/>
            <person name="Srivastava R."/>
            <person name="Kumari B."/>
            <person name="Radhakrishna A."/>
        </authorList>
    </citation>
    <scope>NUCLEOTIDE SEQUENCE [LARGE SCALE GENOMIC DNA]</scope>
    <source>
        <strain evidence="3 4">IGFRI Rhizo-19</strain>
    </source>
</reference>
<dbReference type="RefSeq" id="WP_112342991.1">
    <property type="nucleotide sequence ID" value="NZ_QMKK01000042.1"/>
</dbReference>
<dbReference type="InterPro" id="IPR011006">
    <property type="entry name" value="CheY-like_superfamily"/>
</dbReference>
<dbReference type="InterPro" id="IPR001789">
    <property type="entry name" value="Sig_transdc_resp-reg_receiver"/>
</dbReference>
<evidence type="ECO:0000259" key="2">
    <source>
        <dbReference type="PROSITE" id="PS50110"/>
    </source>
</evidence>
<dbReference type="AlphaFoldDB" id="A0A329YBV2"/>
<name>A0A329YBV2_RHITR</name>
<protein>
    <submittedName>
        <fullName evidence="3">Response regulator</fullName>
    </submittedName>
</protein>
<accession>A0A329YBV2</accession>
<dbReference type="Proteomes" id="UP000251205">
    <property type="component" value="Unassembled WGS sequence"/>
</dbReference>
<evidence type="ECO:0000256" key="1">
    <source>
        <dbReference type="PROSITE-ProRule" id="PRU00169"/>
    </source>
</evidence>
<dbReference type="EMBL" id="QMKK01000042">
    <property type="protein sequence ID" value="RAX40388.1"/>
    <property type="molecule type" value="Genomic_DNA"/>
</dbReference>
<feature type="modified residue" description="4-aspartylphosphate" evidence="1">
    <location>
        <position position="52"/>
    </location>
</feature>
<proteinExistence type="predicted"/>
<dbReference type="Gene3D" id="3.40.50.2300">
    <property type="match status" value="1"/>
</dbReference>
<evidence type="ECO:0000313" key="4">
    <source>
        <dbReference type="Proteomes" id="UP000251205"/>
    </source>
</evidence>
<gene>
    <name evidence="3" type="ORF">DQ393_17400</name>
</gene>
<evidence type="ECO:0000313" key="3">
    <source>
        <dbReference type="EMBL" id="RAX40388.1"/>
    </source>
</evidence>
<dbReference type="Pfam" id="PF00072">
    <property type="entry name" value="Response_reg"/>
    <property type="match status" value="1"/>
</dbReference>
<feature type="domain" description="Response regulatory" evidence="2">
    <location>
        <begin position="2"/>
        <end position="113"/>
    </location>
</feature>
<organism evidence="3 4">
    <name type="scientific">Rhizobium tropici</name>
    <dbReference type="NCBI Taxonomy" id="398"/>
    <lineage>
        <taxon>Bacteria</taxon>
        <taxon>Pseudomonadati</taxon>
        <taxon>Pseudomonadota</taxon>
        <taxon>Alphaproteobacteria</taxon>
        <taxon>Hyphomicrobiales</taxon>
        <taxon>Rhizobiaceae</taxon>
        <taxon>Rhizobium/Agrobacterium group</taxon>
        <taxon>Rhizobium</taxon>
    </lineage>
</organism>